<comment type="similarity">
    <text evidence="3 10">Belongs to the acyl-CoA dehydrogenase family.</text>
</comment>
<name>A0A0N9HTS2_9PSEU</name>
<dbReference type="Gene3D" id="1.10.540.10">
    <property type="entry name" value="Acyl-CoA dehydrogenase/oxidase, N-terminal domain"/>
    <property type="match status" value="1"/>
</dbReference>
<evidence type="ECO:0000313" key="14">
    <source>
        <dbReference type="EMBL" id="ALG08572.1"/>
    </source>
</evidence>
<evidence type="ECO:0000313" key="15">
    <source>
        <dbReference type="Proteomes" id="UP000063699"/>
    </source>
</evidence>
<evidence type="ECO:0000256" key="3">
    <source>
        <dbReference type="ARBA" id="ARBA00009347"/>
    </source>
</evidence>
<comment type="pathway">
    <text evidence="2">Siderophore biosynthesis; mycobactin biosynthesis.</text>
</comment>
<dbReference type="KEGG" id="kphy:AOZ06_18080"/>
<dbReference type="InterPro" id="IPR050741">
    <property type="entry name" value="Acyl-CoA_dehydrogenase"/>
</dbReference>
<protein>
    <recommendedName>
        <fullName evidence="8">Acyl-[acyl-carrier-protein] dehydrogenase MbtN</fullName>
    </recommendedName>
    <alternativeName>
        <fullName evidence="9">Mycobactin synthase protein N</fullName>
    </alternativeName>
</protein>
<dbReference type="RefSeq" id="WP_054290479.1">
    <property type="nucleotide sequence ID" value="NZ_CP012752.1"/>
</dbReference>
<dbReference type="InterPro" id="IPR037069">
    <property type="entry name" value="AcylCoA_DH/ox_N_sf"/>
</dbReference>
<dbReference type="Pfam" id="PF02771">
    <property type="entry name" value="Acyl-CoA_dh_N"/>
    <property type="match status" value="1"/>
</dbReference>
<dbReference type="GO" id="GO:0003995">
    <property type="term" value="F:acyl-CoA dehydrogenase activity"/>
    <property type="evidence" value="ECO:0007669"/>
    <property type="project" value="TreeGrafter"/>
</dbReference>
<dbReference type="InterPro" id="IPR009075">
    <property type="entry name" value="AcylCo_DH/oxidase_C"/>
</dbReference>
<dbReference type="InterPro" id="IPR006091">
    <property type="entry name" value="Acyl-CoA_Oxase/DH_mid-dom"/>
</dbReference>
<evidence type="ECO:0000256" key="10">
    <source>
        <dbReference type="RuleBase" id="RU362125"/>
    </source>
</evidence>
<dbReference type="OrthoDB" id="4501619at2"/>
<dbReference type="PANTHER" id="PTHR48083:SF20">
    <property type="entry name" value="LONG-CHAIN SPECIFIC ACYL-COA DEHYDROGENASE, MITOCHONDRIAL"/>
    <property type="match status" value="1"/>
</dbReference>
<evidence type="ECO:0000256" key="9">
    <source>
        <dbReference type="ARBA" id="ARBA00042660"/>
    </source>
</evidence>
<dbReference type="Gene3D" id="1.20.140.10">
    <property type="entry name" value="Butyryl-CoA Dehydrogenase, subunit A, domain 3"/>
    <property type="match status" value="1"/>
</dbReference>
<organism evidence="14 15">
    <name type="scientific">Kibdelosporangium phytohabitans</name>
    <dbReference type="NCBI Taxonomy" id="860235"/>
    <lineage>
        <taxon>Bacteria</taxon>
        <taxon>Bacillati</taxon>
        <taxon>Actinomycetota</taxon>
        <taxon>Actinomycetes</taxon>
        <taxon>Pseudonocardiales</taxon>
        <taxon>Pseudonocardiaceae</taxon>
        <taxon>Kibdelosporangium</taxon>
    </lineage>
</organism>
<dbReference type="InterPro" id="IPR046373">
    <property type="entry name" value="Acyl-CoA_Oxase/DH_mid-dom_sf"/>
</dbReference>
<evidence type="ECO:0000259" key="12">
    <source>
        <dbReference type="Pfam" id="PF02770"/>
    </source>
</evidence>
<dbReference type="GO" id="GO:0033539">
    <property type="term" value="P:fatty acid beta-oxidation using acyl-CoA dehydrogenase"/>
    <property type="evidence" value="ECO:0007669"/>
    <property type="project" value="TreeGrafter"/>
</dbReference>
<evidence type="ECO:0000256" key="7">
    <source>
        <dbReference type="ARBA" id="ARBA00037085"/>
    </source>
</evidence>
<gene>
    <name evidence="14" type="ORF">AOZ06_18080</name>
</gene>
<dbReference type="InterPro" id="IPR036250">
    <property type="entry name" value="AcylCo_DH-like_C"/>
</dbReference>
<evidence type="ECO:0000256" key="8">
    <source>
        <dbReference type="ARBA" id="ARBA00040394"/>
    </source>
</evidence>
<evidence type="ECO:0000256" key="2">
    <source>
        <dbReference type="ARBA" id="ARBA00005102"/>
    </source>
</evidence>
<keyword evidence="15" id="KW-1185">Reference proteome</keyword>
<dbReference type="InterPro" id="IPR009100">
    <property type="entry name" value="AcylCoA_DH/oxidase_NM_dom_sf"/>
</dbReference>
<feature type="domain" description="Acyl-CoA oxidase/dehydrogenase middle" evidence="12">
    <location>
        <begin position="128"/>
        <end position="219"/>
    </location>
</feature>
<dbReference type="InterPro" id="IPR013786">
    <property type="entry name" value="AcylCoA_DH/ox_N"/>
</dbReference>
<keyword evidence="4 10" id="KW-0285">Flavoprotein</keyword>
<dbReference type="Pfam" id="PF02770">
    <property type="entry name" value="Acyl-CoA_dh_M"/>
    <property type="match status" value="1"/>
</dbReference>
<dbReference type="SUPFAM" id="SSF56645">
    <property type="entry name" value="Acyl-CoA dehydrogenase NM domain-like"/>
    <property type="match status" value="1"/>
</dbReference>
<evidence type="ECO:0000259" key="13">
    <source>
        <dbReference type="Pfam" id="PF02771"/>
    </source>
</evidence>
<evidence type="ECO:0000256" key="4">
    <source>
        <dbReference type="ARBA" id="ARBA00022630"/>
    </source>
</evidence>
<dbReference type="EMBL" id="CP012752">
    <property type="protein sequence ID" value="ALG08572.1"/>
    <property type="molecule type" value="Genomic_DNA"/>
</dbReference>
<dbReference type="GO" id="GO:0005737">
    <property type="term" value="C:cytoplasm"/>
    <property type="evidence" value="ECO:0007669"/>
    <property type="project" value="TreeGrafter"/>
</dbReference>
<comment type="function">
    <text evidence="7">Catalyzes the dehydrogenation at the alpha-beta position of ACP-bound acyl chains. This results in the introduction of a double bond in the lipidic chain, which is further transferred to the epsilon-amino group of lysine residue in the mycobactin core by MbtK.</text>
</comment>
<reference evidence="14 15" key="1">
    <citation type="submission" date="2015-07" db="EMBL/GenBank/DDBJ databases">
        <title>Genome sequencing of Kibdelosporangium phytohabitans.</title>
        <authorList>
            <person name="Qin S."/>
            <person name="Xing K."/>
        </authorList>
    </citation>
    <scope>NUCLEOTIDE SEQUENCE [LARGE SCALE GENOMIC DNA]</scope>
    <source>
        <strain evidence="14 15">KLBMP1111</strain>
    </source>
</reference>
<dbReference type="SUPFAM" id="SSF47203">
    <property type="entry name" value="Acyl-CoA dehydrogenase C-terminal domain-like"/>
    <property type="match status" value="1"/>
</dbReference>
<keyword evidence="6 10" id="KW-0560">Oxidoreductase</keyword>
<evidence type="ECO:0000256" key="5">
    <source>
        <dbReference type="ARBA" id="ARBA00022827"/>
    </source>
</evidence>
<dbReference type="STRING" id="860235.AOZ06_18080"/>
<dbReference type="Pfam" id="PF00441">
    <property type="entry name" value="Acyl-CoA_dh_1"/>
    <property type="match status" value="1"/>
</dbReference>
<proteinExistence type="inferred from homology"/>
<evidence type="ECO:0000256" key="1">
    <source>
        <dbReference type="ARBA" id="ARBA00001974"/>
    </source>
</evidence>
<dbReference type="AlphaFoldDB" id="A0A0N9HTS2"/>
<feature type="domain" description="Acyl-CoA dehydrogenase/oxidase N-terminal" evidence="13">
    <location>
        <begin position="18"/>
        <end position="123"/>
    </location>
</feature>
<dbReference type="Gene3D" id="2.40.110.10">
    <property type="entry name" value="Butyryl-CoA Dehydrogenase, subunit A, domain 2"/>
    <property type="match status" value="1"/>
</dbReference>
<evidence type="ECO:0000256" key="6">
    <source>
        <dbReference type="ARBA" id="ARBA00023002"/>
    </source>
</evidence>
<accession>A0A0N9HTS2</accession>
<dbReference type="GO" id="GO:0050660">
    <property type="term" value="F:flavin adenine dinucleotide binding"/>
    <property type="evidence" value="ECO:0007669"/>
    <property type="project" value="InterPro"/>
</dbReference>
<sequence length="397" mass="42469">MTARPLLFADGPFGDRVEEYRKRVAGLLRQVFEPRAERAEAEGLFPRAALAELGETGIFRERWTPEPYGDTGQGVIIAEESGRLGMAGLSVGLSLHCETVISTLMRYGTSPLLREYLTGTLDGSLVGCLGASEPAGGSDLNGMRTTARKVAGGWHVVGEKKYLSLGLVCDFALLLCRLDEGKGPVAGRLGLFAVPRSGLTPRKRLNKVGTSALDTTWMLVDAQLPDEALVGRAGGGLLAASYGLNHERLSIAGQTVGGAARAIALTTAHLLRREQFGKPLMEHQALRLRLAELSSRLVALRYAVYTAAQGMAVPGACGTREIAALKVTAARFAEEVMSECMHMFGGPGYLDETPLSRMWRDSRLARLGGGSDEMMWELVASGLVPDFAAYDESVDVG</sequence>
<dbReference type="CDD" id="cd00567">
    <property type="entry name" value="ACAD"/>
    <property type="match status" value="1"/>
</dbReference>
<keyword evidence="5 10" id="KW-0274">FAD</keyword>
<comment type="cofactor">
    <cofactor evidence="1 10">
        <name>FAD</name>
        <dbReference type="ChEBI" id="CHEBI:57692"/>
    </cofactor>
</comment>
<dbReference type="PANTHER" id="PTHR48083">
    <property type="entry name" value="MEDIUM-CHAIN SPECIFIC ACYL-COA DEHYDROGENASE, MITOCHONDRIAL-RELATED"/>
    <property type="match status" value="1"/>
</dbReference>
<dbReference type="Proteomes" id="UP000063699">
    <property type="component" value="Chromosome"/>
</dbReference>
<evidence type="ECO:0000259" key="11">
    <source>
        <dbReference type="Pfam" id="PF00441"/>
    </source>
</evidence>
<feature type="domain" description="Acyl-CoA dehydrogenase/oxidase C-terminal" evidence="11">
    <location>
        <begin position="234"/>
        <end position="383"/>
    </location>
</feature>